<gene>
    <name evidence="2" type="ORF">KK103_06320</name>
</gene>
<feature type="transmembrane region" description="Helical" evidence="1">
    <location>
        <begin position="32"/>
        <end position="51"/>
    </location>
</feature>
<evidence type="ECO:0000313" key="3">
    <source>
        <dbReference type="Proteomes" id="UP000709437"/>
    </source>
</evidence>
<evidence type="ECO:0000313" key="2">
    <source>
        <dbReference type="EMBL" id="MBT1541372.1"/>
    </source>
</evidence>
<keyword evidence="1" id="KW-1133">Transmembrane helix</keyword>
<name>A0A9Q2ZPK7_9MICO</name>
<feature type="transmembrane region" description="Helical" evidence="1">
    <location>
        <begin position="88"/>
        <end position="107"/>
    </location>
</feature>
<keyword evidence="1" id="KW-0812">Transmembrane</keyword>
<dbReference type="Proteomes" id="UP000709437">
    <property type="component" value="Unassembled WGS sequence"/>
</dbReference>
<proteinExistence type="predicted"/>
<dbReference type="InterPro" id="IPR021214">
    <property type="entry name" value="DUF2568"/>
</dbReference>
<organism evidence="2 3">
    <name type="scientific">Curtobacterium flaccumfaciens pv. flaccumfaciens</name>
    <dbReference type="NCBI Taxonomy" id="138532"/>
    <lineage>
        <taxon>Bacteria</taxon>
        <taxon>Bacillati</taxon>
        <taxon>Actinomycetota</taxon>
        <taxon>Actinomycetes</taxon>
        <taxon>Micrococcales</taxon>
        <taxon>Microbacteriaceae</taxon>
        <taxon>Curtobacterium</taxon>
    </lineage>
</organism>
<feature type="transmembrane region" description="Helical" evidence="1">
    <location>
        <begin position="113"/>
        <end position="130"/>
    </location>
</feature>
<dbReference type="EMBL" id="JAHEWX010000005">
    <property type="protein sequence ID" value="MBT1541372.1"/>
    <property type="molecule type" value="Genomic_DNA"/>
</dbReference>
<keyword evidence="1" id="KW-0472">Membrane</keyword>
<feature type="transmembrane region" description="Helical" evidence="1">
    <location>
        <begin position="57"/>
        <end position="76"/>
    </location>
</feature>
<dbReference type="Pfam" id="PF10823">
    <property type="entry name" value="DUF2568"/>
    <property type="match status" value="1"/>
</dbReference>
<sequence>MTNAPQSPVDWESVPDPAAVRQPRPRFEAWKVLRIAVMVFGLLSLAFWGYWSWQLPLPGYLFMVGAPLSAAVVWYFFRSPRSPIETDIVGKTIVEVALVVAAGATWISIGHPVVGIVFIVIAALSGVIAFRKETA</sequence>
<accession>A0A9Q2ZPK7</accession>
<protein>
    <submittedName>
        <fullName evidence="2">DUF2568 domain-containing protein</fullName>
    </submittedName>
</protein>
<dbReference type="AlphaFoldDB" id="A0A9Q2ZPK7"/>
<comment type="caution">
    <text evidence="2">The sequence shown here is derived from an EMBL/GenBank/DDBJ whole genome shotgun (WGS) entry which is preliminary data.</text>
</comment>
<dbReference type="RefSeq" id="WP_214562591.1">
    <property type="nucleotide sequence ID" value="NZ_JAHEWX010000005.1"/>
</dbReference>
<evidence type="ECO:0000256" key="1">
    <source>
        <dbReference type="SAM" id="Phobius"/>
    </source>
</evidence>
<reference evidence="2" key="1">
    <citation type="submission" date="2021-05" db="EMBL/GenBank/DDBJ databases">
        <title>Whole genome sequence of Curtobacterium flaccumfaciens pv. flaccumfaciens strain CFBP 3417.</title>
        <authorList>
            <person name="Osdaghi E."/>
            <person name="Taghouti G."/>
            <person name="Portier P."/>
            <person name="Fazliarab A."/>
            <person name="Taghavi S.M."/>
            <person name="Briand M."/>
            <person name="Le-Saux M."/>
            <person name="Jacques M.-A."/>
        </authorList>
    </citation>
    <scope>NUCLEOTIDE SEQUENCE</scope>
    <source>
        <strain evidence="2">CFBP 3417</strain>
    </source>
</reference>